<name>F8KRP8_HELBC</name>
<evidence type="ECO:0000313" key="2">
    <source>
        <dbReference type="EMBL" id="CCB79435.1"/>
    </source>
</evidence>
<evidence type="ECO:0008006" key="4">
    <source>
        <dbReference type="Google" id="ProtNLM"/>
    </source>
</evidence>
<sequence>MRNVFLSALLALGLVACHQEGSAPKNHPHESQDSAKKHQADGDKPAVQEKTLLQGEK</sequence>
<protein>
    <recommendedName>
        <fullName evidence="4">Lipoprotein</fullName>
    </recommendedName>
</protein>
<dbReference type="KEGG" id="hbi:HBZC1_04490"/>
<dbReference type="Proteomes" id="UP000008387">
    <property type="component" value="Chromosome"/>
</dbReference>
<evidence type="ECO:0000256" key="1">
    <source>
        <dbReference type="SAM" id="MobiDB-lite"/>
    </source>
</evidence>
<evidence type="ECO:0000313" key="3">
    <source>
        <dbReference type="Proteomes" id="UP000008387"/>
    </source>
</evidence>
<dbReference type="AlphaFoldDB" id="F8KRP8"/>
<organism evidence="2 3">
    <name type="scientific">Helicobacter bizzozeronii (strain CIII-1)</name>
    <dbReference type="NCBI Taxonomy" id="1002804"/>
    <lineage>
        <taxon>Bacteria</taxon>
        <taxon>Pseudomonadati</taxon>
        <taxon>Campylobacterota</taxon>
        <taxon>Epsilonproteobacteria</taxon>
        <taxon>Campylobacterales</taxon>
        <taxon>Helicobacteraceae</taxon>
        <taxon>Helicobacter</taxon>
    </lineage>
</organism>
<accession>F8KRP8</accession>
<feature type="compositionally biased region" description="Basic and acidic residues" evidence="1">
    <location>
        <begin position="27"/>
        <end position="47"/>
    </location>
</feature>
<dbReference type="STRING" id="1002804.HBZC1_04490"/>
<feature type="region of interest" description="Disordered" evidence="1">
    <location>
        <begin position="20"/>
        <end position="57"/>
    </location>
</feature>
<keyword evidence="3" id="KW-1185">Reference proteome</keyword>
<dbReference type="PROSITE" id="PS51257">
    <property type="entry name" value="PROKAR_LIPOPROTEIN"/>
    <property type="match status" value="1"/>
</dbReference>
<reference evidence="2 3" key="1">
    <citation type="journal article" date="2011" name="J. Bacteriol.">
        <title>Genome sequence of Helicobacter bizzozeronii strain CIII-1, an isolate from human gastric mucosa.</title>
        <authorList>
            <person name="Schott T."/>
            <person name="Rossi M."/>
            <person name="Hanninen M.L."/>
        </authorList>
    </citation>
    <scope>NUCLEOTIDE SEQUENCE [LARGE SCALE GENOMIC DNA]</scope>
    <source>
        <strain evidence="2 3">CIII-1</strain>
    </source>
</reference>
<dbReference type="RefSeq" id="WP_013889923.1">
    <property type="nucleotide sequence ID" value="NC_015674.1"/>
</dbReference>
<proteinExistence type="predicted"/>
<gene>
    <name evidence="2" type="ordered locus">HBZC1_04490</name>
</gene>
<dbReference type="HOGENOM" id="CLU_2990442_0_0_7"/>
<dbReference type="EMBL" id="FR871757">
    <property type="protein sequence ID" value="CCB79435.1"/>
    <property type="molecule type" value="Genomic_DNA"/>
</dbReference>